<dbReference type="PANTHER" id="PTHR45638:SF11">
    <property type="entry name" value="CYCLIC NUCLEOTIDE-GATED CATION CHANNEL SUBUNIT A"/>
    <property type="match status" value="1"/>
</dbReference>
<evidence type="ECO:0000256" key="2">
    <source>
        <dbReference type="SAM" id="Coils"/>
    </source>
</evidence>
<keyword evidence="6" id="KW-1185">Reference proteome</keyword>
<dbReference type="InterPro" id="IPR000595">
    <property type="entry name" value="cNMP-bd_dom"/>
</dbReference>
<dbReference type="SUPFAM" id="SSF51206">
    <property type="entry name" value="cAMP-binding domain-like"/>
    <property type="match status" value="1"/>
</dbReference>
<feature type="coiled-coil region" evidence="2">
    <location>
        <begin position="397"/>
        <end position="424"/>
    </location>
</feature>
<feature type="domain" description="Cyclic nucleotide-binding" evidence="4">
    <location>
        <begin position="522"/>
        <end position="624"/>
    </location>
</feature>
<dbReference type="InterPro" id="IPR050866">
    <property type="entry name" value="CNG_cation_channel"/>
</dbReference>
<keyword evidence="1" id="KW-0813">Transport</keyword>
<feature type="coiled-coil region" evidence="2">
    <location>
        <begin position="742"/>
        <end position="832"/>
    </location>
</feature>
<sequence>MASSDEDAVTDLRAPPPPGAGGVLKRLRALSYGSRGQFNEDDVQPAKPHPQLAQVEENPVDSRAEQVKASAAGPIRLAPAEGATGVEDFEAKYLDLQNKYIEVQRVALALQKEKDDELEKKFGDVEKLEFEFQQQQVELKKTRKENERLESELTTVQESLRQKTREVVQLKDQLIERGTQAMQTTRKYLALPAPKAPEETEQMDNRADPVADSKLKELLEEARGEISVLKHTRLQQDLQMKNLENELKHRTLDNEAKTKRQTDLLDEVQELRMSNTQMKKEVEVLEKEIELMLSEKWNSQHYSSKKHTDFDTPSESVRYKRLNETIQACKEEANLLRAQLREKEKEMAALSAALGDTRRMAKVTEDVLKKKICELRSGKDRATEEVGKVESSLKRSIDGLVKALEEQEDKTEHAERELKNMNSFLEAVDRLGSVLERKGNVQDLGVASHGHRELRYLPSSSTRQKEGEGSRELLVRRNIKKSRRKTIIPVLAKLPGSSSLELAWPTSDQKFEVLVAIQQIPFLKAMDTSLQKELAAQARLTQCCAGDLLIEQGETGGEAYVLLEGILEIFTTIDEQEEVLKTVKPGAIIGEIALLKKEPRNTSVRSVTDSRLFVLEKQSLDTILDAHPEYRGGLEELANQRQKENQDTLKYKYALSTDMAAKEDIKMAILDEIITEPIEEKARAAQNSKAGHERDGERAGLNLDKRRAILSSCEAALSDLYKTKEELLATISELDRASVGKVEAAVNREEALKEDLKNVNTEIMDIKNELFSTCKELEDRESELCAKDEELADLKGNLDAYERQKREEEEKRQKEKEDLLQLKQKYDQAAKAETDIIERTERLWSTINSKEQIEGNSYGQTKRDTDLIQKLKEAKVGMDSFQSSLLFLDGKTIPKSQDFNIVITPKSTRGNTTLFKESSEADRHVNNLRMIDDLIDQIN</sequence>
<dbReference type="CDD" id="cd00038">
    <property type="entry name" value="CAP_ED"/>
    <property type="match status" value="1"/>
</dbReference>
<dbReference type="PROSITE" id="PS50042">
    <property type="entry name" value="CNMP_BINDING_3"/>
    <property type="match status" value="1"/>
</dbReference>
<dbReference type="AlphaFoldDB" id="A0AAX4NYU4"/>
<feature type="coiled-coil region" evidence="2">
    <location>
        <begin position="240"/>
        <end position="295"/>
    </location>
</feature>
<keyword evidence="1" id="KW-0406">Ion transport</keyword>
<evidence type="ECO:0000313" key="5">
    <source>
        <dbReference type="EMBL" id="WZN59084.1"/>
    </source>
</evidence>
<accession>A0AAX4NYU4</accession>
<keyword evidence="2" id="KW-0175">Coiled coil</keyword>
<feature type="region of interest" description="Disordered" evidence="3">
    <location>
        <begin position="1"/>
        <end position="66"/>
    </location>
</feature>
<dbReference type="InterPro" id="IPR014710">
    <property type="entry name" value="RmlC-like_jellyroll"/>
</dbReference>
<dbReference type="GO" id="GO:0005221">
    <property type="term" value="F:intracellularly cyclic nucleotide-activated monoatomic cation channel activity"/>
    <property type="evidence" value="ECO:0007669"/>
    <property type="project" value="InterPro"/>
</dbReference>
<evidence type="ECO:0000256" key="1">
    <source>
        <dbReference type="ARBA" id="ARBA00023286"/>
    </source>
</evidence>
<gene>
    <name evidence="5" type="ORF">HKI87_01g06090</name>
</gene>
<feature type="coiled-coil region" evidence="2">
    <location>
        <begin position="319"/>
        <end position="360"/>
    </location>
</feature>
<dbReference type="Gene3D" id="2.60.120.10">
    <property type="entry name" value="Jelly Rolls"/>
    <property type="match status" value="1"/>
</dbReference>
<evidence type="ECO:0000313" key="6">
    <source>
        <dbReference type="Proteomes" id="UP001472866"/>
    </source>
</evidence>
<dbReference type="PANTHER" id="PTHR45638">
    <property type="entry name" value="CYCLIC NUCLEOTIDE-GATED CATION CHANNEL SUBUNIT A"/>
    <property type="match status" value="1"/>
</dbReference>
<dbReference type="Pfam" id="PF00027">
    <property type="entry name" value="cNMP_binding"/>
    <property type="match status" value="1"/>
</dbReference>
<evidence type="ECO:0000256" key="3">
    <source>
        <dbReference type="SAM" id="MobiDB-lite"/>
    </source>
</evidence>
<evidence type="ECO:0000259" key="4">
    <source>
        <dbReference type="PROSITE" id="PS50042"/>
    </source>
</evidence>
<dbReference type="EMBL" id="CP151501">
    <property type="protein sequence ID" value="WZN59084.1"/>
    <property type="molecule type" value="Genomic_DNA"/>
</dbReference>
<proteinExistence type="predicted"/>
<reference evidence="5 6" key="1">
    <citation type="submission" date="2024-03" db="EMBL/GenBank/DDBJ databases">
        <title>Complete genome sequence of the green alga Chloropicon roscoffensis RCC1871.</title>
        <authorList>
            <person name="Lemieux C."/>
            <person name="Pombert J.-F."/>
            <person name="Otis C."/>
            <person name="Turmel M."/>
        </authorList>
    </citation>
    <scope>NUCLEOTIDE SEQUENCE [LARGE SCALE GENOMIC DNA]</scope>
    <source>
        <strain evidence="5 6">RCC1871</strain>
    </source>
</reference>
<dbReference type="InterPro" id="IPR018490">
    <property type="entry name" value="cNMP-bd_dom_sf"/>
</dbReference>
<keyword evidence="1" id="KW-1071">Ligand-gated ion channel</keyword>
<protein>
    <submittedName>
        <fullName evidence="5">Cyclic nucleotide-binding domain-containing protein</fullName>
    </submittedName>
</protein>
<dbReference type="Proteomes" id="UP001472866">
    <property type="component" value="Chromosome 01"/>
</dbReference>
<name>A0AAX4NYU4_9CHLO</name>
<dbReference type="SMART" id="SM00100">
    <property type="entry name" value="cNMP"/>
    <property type="match status" value="1"/>
</dbReference>
<keyword evidence="1" id="KW-0407">Ion channel</keyword>
<organism evidence="5 6">
    <name type="scientific">Chloropicon roscoffensis</name>
    <dbReference type="NCBI Taxonomy" id="1461544"/>
    <lineage>
        <taxon>Eukaryota</taxon>
        <taxon>Viridiplantae</taxon>
        <taxon>Chlorophyta</taxon>
        <taxon>Chloropicophyceae</taxon>
        <taxon>Chloropicales</taxon>
        <taxon>Chloropicaceae</taxon>
        <taxon>Chloropicon</taxon>
    </lineage>
</organism>
<dbReference type="GO" id="GO:0044877">
    <property type="term" value="F:protein-containing complex binding"/>
    <property type="evidence" value="ECO:0007669"/>
    <property type="project" value="TreeGrafter"/>
</dbReference>
<feature type="coiled-coil region" evidence="2">
    <location>
        <begin position="86"/>
        <end position="173"/>
    </location>
</feature>